<dbReference type="KEGG" id="avi:Avi_3389"/>
<sequence>MPLQYFSAEYTKLMDRIKRIKARRRLYGSDGCTNYYAMHYCRGGCIVGVAAVSLCAYASVGQAASSKRETGRRQTLTEQAAKDLGYKRLSSNLGNDVKASFFAKGHSLTTLLAKAEAIEAPGRGELAKVFVPDDRDKFEVTVALFKPGFAAEAPSISEQLLMENGFGITEANHISLTFADAEGRTQDERTVAKLARSICQVRQHKVLCFFMQGDAEHHSEFEKQARMLKDSFQIEDGVKEGFDANQIKHLKISLGAKGSLTLVYPSVFSVVDNDFSGDLPGTLHLQQGDADNPLSAIMVAASAGTAPPSADAIDSVADGMMHNWLEQNAKLFANPVLATKGDLSGLGSGDMGRSYAYVVDKLADSGGQAQVRLSLFASAGVRYSVLMVTHYAPGVDETGPFFVRLGGITGYDLVMQSILKRVH</sequence>
<evidence type="ECO:0000313" key="1">
    <source>
        <dbReference type="EMBL" id="ACM37429.1"/>
    </source>
</evidence>
<dbReference type="HOGENOM" id="CLU_648359_0_0_5"/>
<dbReference type="STRING" id="311402.Avi_3389"/>
<organism evidence="1 2">
    <name type="scientific">Allorhizobium ampelinum (strain ATCC BAA-846 / DSM 112012 / S4)</name>
    <name type="common">Agrobacterium vitis (strain S4)</name>
    <dbReference type="NCBI Taxonomy" id="311402"/>
    <lineage>
        <taxon>Bacteria</taxon>
        <taxon>Pseudomonadati</taxon>
        <taxon>Pseudomonadota</taxon>
        <taxon>Alphaproteobacteria</taxon>
        <taxon>Hyphomicrobiales</taxon>
        <taxon>Rhizobiaceae</taxon>
        <taxon>Rhizobium/Agrobacterium group</taxon>
        <taxon>Allorhizobium</taxon>
        <taxon>Allorhizobium ampelinum</taxon>
    </lineage>
</organism>
<evidence type="ECO:0000313" key="2">
    <source>
        <dbReference type="Proteomes" id="UP000001596"/>
    </source>
</evidence>
<gene>
    <name evidence="1" type="ordered locus">Avi_3389</name>
</gene>
<dbReference type="AlphaFoldDB" id="B9JZW9"/>
<proteinExistence type="predicted"/>
<dbReference type="EMBL" id="CP000633">
    <property type="protein sequence ID" value="ACM37429.1"/>
    <property type="molecule type" value="Genomic_DNA"/>
</dbReference>
<keyword evidence="2" id="KW-1185">Reference proteome</keyword>
<protein>
    <submittedName>
        <fullName evidence="1">Uncharacterized protein</fullName>
    </submittedName>
</protein>
<dbReference type="Proteomes" id="UP000001596">
    <property type="component" value="Chromosome 1"/>
</dbReference>
<accession>B9JZW9</accession>
<reference evidence="1 2" key="1">
    <citation type="journal article" date="2009" name="J. Bacteriol.">
        <title>Genome sequences of three Agrobacterium biovars help elucidate the evolution of multichromosome genomes in bacteria.</title>
        <authorList>
            <person name="Slater S.C."/>
            <person name="Goldman B.S."/>
            <person name="Goodner B."/>
            <person name="Setubal J.C."/>
            <person name="Farrand S.K."/>
            <person name="Nester E.W."/>
            <person name="Burr T.J."/>
            <person name="Banta L."/>
            <person name="Dickerman A.W."/>
            <person name="Paulsen I."/>
            <person name="Otten L."/>
            <person name="Suen G."/>
            <person name="Welch R."/>
            <person name="Almeida N.F."/>
            <person name="Arnold F."/>
            <person name="Burton O.T."/>
            <person name="Du Z."/>
            <person name="Ewing A."/>
            <person name="Godsy E."/>
            <person name="Heisel S."/>
            <person name="Houmiel K.L."/>
            <person name="Jhaveri J."/>
            <person name="Lu J."/>
            <person name="Miller N.M."/>
            <person name="Norton S."/>
            <person name="Chen Q."/>
            <person name="Phoolcharoen W."/>
            <person name="Ohlin V."/>
            <person name="Ondrusek D."/>
            <person name="Pride N."/>
            <person name="Stricklin S.L."/>
            <person name="Sun J."/>
            <person name="Wheeler C."/>
            <person name="Wilson L."/>
            <person name="Zhu H."/>
            <person name="Wood D.W."/>
        </authorList>
    </citation>
    <scope>NUCLEOTIDE SEQUENCE [LARGE SCALE GENOMIC DNA]</scope>
    <source>
        <strain evidence="2">S4 / ATCC BAA-846</strain>
    </source>
</reference>
<name>B9JZW9_ALLAM</name>